<feature type="compositionally biased region" description="Basic and acidic residues" evidence="1">
    <location>
        <begin position="101"/>
        <end position="114"/>
    </location>
</feature>
<keyword evidence="2" id="KW-0812">Transmembrane</keyword>
<evidence type="ECO:0000313" key="4">
    <source>
        <dbReference type="Proteomes" id="UP000603453"/>
    </source>
</evidence>
<reference evidence="3" key="1">
    <citation type="submission" date="2020-12" db="EMBL/GenBank/DDBJ databases">
        <title>Metabolic potential, ecology and presence of endohyphal bacteria is reflected in genomic diversity of Mucoromycotina.</title>
        <authorList>
            <person name="Muszewska A."/>
            <person name="Okrasinska A."/>
            <person name="Steczkiewicz K."/>
            <person name="Drgas O."/>
            <person name="Orlowska M."/>
            <person name="Perlinska-Lenart U."/>
            <person name="Aleksandrzak-Piekarczyk T."/>
            <person name="Szatraj K."/>
            <person name="Zielenkiewicz U."/>
            <person name="Pilsyk S."/>
            <person name="Malc E."/>
            <person name="Mieczkowski P."/>
            <person name="Kruszewska J.S."/>
            <person name="Biernat P."/>
            <person name="Pawlowska J."/>
        </authorList>
    </citation>
    <scope>NUCLEOTIDE SEQUENCE</scope>
    <source>
        <strain evidence="3">WA0000017839</strain>
    </source>
</reference>
<dbReference type="EMBL" id="JAEPRD010000130">
    <property type="protein sequence ID" value="KAG2197343.1"/>
    <property type="molecule type" value="Genomic_DNA"/>
</dbReference>
<feature type="compositionally biased region" description="Low complexity" evidence="1">
    <location>
        <begin position="317"/>
        <end position="327"/>
    </location>
</feature>
<dbReference type="AlphaFoldDB" id="A0A8H7QRB1"/>
<keyword evidence="2" id="KW-1133">Transmembrane helix</keyword>
<evidence type="ECO:0000256" key="1">
    <source>
        <dbReference type="SAM" id="MobiDB-lite"/>
    </source>
</evidence>
<feature type="compositionally biased region" description="Polar residues" evidence="1">
    <location>
        <begin position="277"/>
        <end position="305"/>
    </location>
</feature>
<comment type="caution">
    <text evidence="3">The sequence shown here is derived from an EMBL/GenBank/DDBJ whole genome shotgun (WGS) entry which is preliminary data.</text>
</comment>
<evidence type="ECO:0000256" key="2">
    <source>
        <dbReference type="SAM" id="Phobius"/>
    </source>
</evidence>
<name>A0A8H7QRB1_9FUNG</name>
<feature type="compositionally biased region" description="Polar residues" evidence="1">
    <location>
        <begin position="143"/>
        <end position="166"/>
    </location>
</feature>
<dbReference type="Proteomes" id="UP000603453">
    <property type="component" value="Unassembled WGS sequence"/>
</dbReference>
<feature type="compositionally biased region" description="Low complexity" evidence="1">
    <location>
        <begin position="400"/>
        <end position="415"/>
    </location>
</feature>
<dbReference type="InterPro" id="IPR053259">
    <property type="entry name" value="Golvesin-related_Golgi"/>
</dbReference>
<organism evidence="3 4">
    <name type="scientific">Mucor saturninus</name>
    <dbReference type="NCBI Taxonomy" id="64648"/>
    <lineage>
        <taxon>Eukaryota</taxon>
        <taxon>Fungi</taxon>
        <taxon>Fungi incertae sedis</taxon>
        <taxon>Mucoromycota</taxon>
        <taxon>Mucoromycotina</taxon>
        <taxon>Mucoromycetes</taxon>
        <taxon>Mucorales</taxon>
        <taxon>Mucorineae</taxon>
        <taxon>Mucoraceae</taxon>
        <taxon>Mucor</taxon>
    </lineage>
</organism>
<protein>
    <submittedName>
        <fullName evidence="3">Uncharacterized protein</fullName>
    </submittedName>
</protein>
<feature type="region of interest" description="Disordered" evidence="1">
    <location>
        <begin position="317"/>
        <end position="373"/>
    </location>
</feature>
<gene>
    <name evidence="3" type="ORF">INT47_012773</name>
</gene>
<feature type="region of interest" description="Disordered" evidence="1">
    <location>
        <begin position="215"/>
        <end position="305"/>
    </location>
</feature>
<evidence type="ECO:0000313" key="3">
    <source>
        <dbReference type="EMBL" id="KAG2197343.1"/>
    </source>
</evidence>
<dbReference type="PANTHER" id="PTHR32301:SF6">
    <property type="entry name" value="GOLVESIN-RELATED"/>
    <property type="match status" value="1"/>
</dbReference>
<feature type="compositionally biased region" description="Low complexity" evidence="1">
    <location>
        <begin position="42"/>
        <end position="100"/>
    </location>
</feature>
<keyword evidence="4" id="KW-1185">Reference proteome</keyword>
<keyword evidence="2" id="KW-0472">Membrane</keyword>
<feature type="transmembrane region" description="Helical" evidence="2">
    <location>
        <begin position="184"/>
        <end position="207"/>
    </location>
</feature>
<proteinExistence type="predicted"/>
<sequence length="463" mass="50674">MGHIKFSRDERQKEEQEEKKAREEREREKSRNDGKNDKNSSEHSNSGGNDNNDYNSSSNKNSDHNSNNNNSNNNNNNSNNSNNNSNNNNNSNSNNNSSDNSNDKSQRKYDHSRTDSTPSSTIVTTIIVVTTETPTIYTGNVAPAQQQGSGETDPVTTDNNNKPSPSETAFVDKLIKGRDAYHRLVLALSIVGGIAGIALIAGAFIFTRMRSRKRKRKQTLDLEGAHDTLSSSDSSPKPPPPAHCRTSSIRSEDGEMTIIDFSQDPFQDPSHTLPYYKNNSSSQNGFNMSPSEPPLNSNTPQYNGRQNQTLSMLSQTTSATLPSAPTAKELDSPNYENPFEDQPADVISPIASMPSHESDISPRGVKNIPSSPSLLRPIQRVSLQNQAEFPPDLPPPPAYTPSAAPSAPPLYALPTNGRTLDPQHEEDHSRRHSISSFSMASSIRPISLRRGSGSHAYISSPFS</sequence>
<feature type="region of interest" description="Disordered" evidence="1">
    <location>
        <begin position="387"/>
        <end position="463"/>
    </location>
</feature>
<dbReference type="PANTHER" id="PTHR32301">
    <property type="entry name" value="COUNTIN RECEPTOR CNR3-RELATED"/>
    <property type="match status" value="1"/>
</dbReference>
<feature type="region of interest" description="Disordered" evidence="1">
    <location>
        <begin position="1"/>
        <end position="118"/>
    </location>
</feature>
<accession>A0A8H7QRB1</accession>
<feature type="region of interest" description="Disordered" evidence="1">
    <location>
        <begin position="138"/>
        <end position="166"/>
    </location>
</feature>
<feature type="compositionally biased region" description="Basic and acidic residues" evidence="1">
    <location>
        <begin position="1"/>
        <end position="41"/>
    </location>
</feature>
<dbReference type="OrthoDB" id="2288076at2759"/>
<feature type="compositionally biased region" description="Low complexity" evidence="1">
    <location>
        <begin position="434"/>
        <end position="446"/>
    </location>
</feature>